<dbReference type="InterPro" id="IPR011044">
    <property type="entry name" value="Quino_amine_DH_bsu"/>
</dbReference>
<protein>
    <recommendedName>
        <fullName evidence="3">WD40 repeat domain-containing protein</fullName>
    </recommendedName>
</protein>
<organism evidence="1 2">
    <name type="scientific">Arachnia propionica</name>
    <dbReference type="NCBI Taxonomy" id="1750"/>
    <lineage>
        <taxon>Bacteria</taxon>
        <taxon>Bacillati</taxon>
        <taxon>Actinomycetota</taxon>
        <taxon>Actinomycetes</taxon>
        <taxon>Propionibacteriales</taxon>
        <taxon>Propionibacteriaceae</taxon>
        <taxon>Arachnia</taxon>
    </lineage>
</organism>
<evidence type="ECO:0000313" key="2">
    <source>
        <dbReference type="Proteomes" id="UP000280819"/>
    </source>
</evidence>
<dbReference type="RefSeq" id="WP_124843297.1">
    <property type="nucleotide sequence ID" value="NZ_RQZG01000003.1"/>
</dbReference>
<dbReference type="InterPro" id="IPR015943">
    <property type="entry name" value="WD40/YVTN_repeat-like_dom_sf"/>
</dbReference>
<dbReference type="AlphaFoldDB" id="A0A3P1TA84"/>
<proteinExistence type="predicted"/>
<reference evidence="1 2" key="1">
    <citation type="submission" date="2018-11" db="EMBL/GenBank/DDBJ databases">
        <title>Genomes From Bacteria Associated with the Canine Oral Cavity: a Test Case for Automated Genome-Based Taxonomic Assignment.</title>
        <authorList>
            <person name="Coil D.A."/>
            <person name="Jospin G."/>
            <person name="Darling A.E."/>
            <person name="Wallis C."/>
            <person name="Davis I.J."/>
            <person name="Harris S."/>
            <person name="Eisen J.A."/>
            <person name="Holcombe L.J."/>
            <person name="O'Flynn C."/>
        </authorList>
    </citation>
    <scope>NUCLEOTIDE SEQUENCE [LARGE SCALE GENOMIC DNA]</scope>
    <source>
        <strain evidence="1 2">OH887_COT-365</strain>
    </source>
</reference>
<accession>A0A3P1TA84</accession>
<dbReference type="Proteomes" id="UP000280819">
    <property type="component" value="Unassembled WGS sequence"/>
</dbReference>
<dbReference type="Gene3D" id="2.130.10.10">
    <property type="entry name" value="YVTN repeat-like/Quinoprotein amine dehydrogenase"/>
    <property type="match status" value="1"/>
</dbReference>
<comment type="caution">
    <text evidence="1">The sequence shown here is derived from an EMBL/GenBank/DDBJ whole genome shotgun (WGS) entry which is preliminary data.</text>
</comment>
<evidence type="ECO:0008006" key="3">
    <source>
        <dbReference type="Google" id="ProtNLM"/>
    </source>
</evidence>
<gene>
    <name evidence="1" type="ORF">EII34_04370</name>
</gene>
<name>A0A3P1TA84_9ACTN</name>
<dbReference type="EMBL" id="RQZG01000003">
    <property type="protein sequence ID" value="RRD06352.1"/>
    <property type="molecule type" value="Genomic_DNA"/>
</dbReference>
<dbReference type="OrthoDB" id="4827893at2"/>
<evidence type="ECO:0000313" key="1">
    <source>
        <dbReference type="EMBL" id="RRD06352.1"/>
    </source>
</evidence>
<dbReference type="SUPFAM" id="SSF50969">
    <property type="entry name" value="YVTN repeat-like/Quinoprotein amine dehydrogenase"/>
    <property type="match status" value="1"/>
</dbReference>
<sequence length="369" mass="40365">MMPRIRCFEQDPTVMNVASCVLDDRVCTVTLDRGGWIRVRDVLTGNDLREPTGPGGHDPAITPADREDLLAVVTIDSVPHAVVPTDSGSVECWNLGTGYRRWCLEGRSHPVSPLVEDLEVFRTSSGASRLGVVTEKELLMVDPATGVMVLPPLTVPMDSAWQVWALPDARSAELVAVTSGWGEVALWDLTGSRLGDVHEGGVDPVTVQGYRDHEGFLRLALVHQQNPETVMSWQPEAGRTEMLWESTSPFLFADDPHVGGAVAVTVRNDSVLEGRRLRDGEVVLRADHPATGDVRWLVVLPGSGGSMWACCFASELRFLDTATGGWSDPITTFHPTLRWRVRDIRTVHAAPEGRLLLGFKNGWAVVEPD</sequence>